<sequence length="129" mass="14273">MQQFWISSGPVDFPLLIVPSGPLKEHLVRSRTGSPVSKALIHSQVLLVPHENVITYVLKCHPHIHQIPVKELNWEHFPLATDKVIAETKKMDHGVLLLSLSSGGRMLTVGGKSQILNAAFITAQNKTKE</sequence>
<evidence type="ECO:0000313" key="1">
    <source>
        <dbReference type="EMBL" id="MEQ2249468.1"/>
    </source>
</evidence>
<accession>A0ABV0UWC2</accession>
<gene>
    <name evidence="1" type="ORF">ILYODFUR_029578</name>
</gene>
<evidence type="ECO:0000313" key="2">
    <source>
        <dbReference type="Proteomes" id="UP001482620"/>
    </source>
</evidence>
<dbReference type="Proteomes" id="UP001482620">
    <property type="component" value="Unassembled WGS sequence"/>
</dbReference>
<proteinExistence type="predicted"/>
<protein>
    <submittedName>
        <fullName evidence="1">Uncharacterized protein</fullName>
    </submittedName>
</protein>
<name>A0ABV0UWC2_9TELE</name>
<comment type="caution">
    <text evidence="1">The sequence shown here is derived from an EMBL/GenBank/DDBJ whole genome shotgun (WGS) entry which is preliminary data.</text>
</comment>
<keyword evidence="2" id="KW-1185">Reference proteome</keyword>
<reference evidence="1 2" key="1">
    <citation type="submission" date="2021-06" db="EMBL/GenBank/DDBJ databases">
        <authorList>
            <person name="Palmer J.M."/>
        </authorList>
    </citation>
    <scope>NUCLEOTIDE SEQUENCE [LARGE SCALE GENOMIC DNA]</scope>
    <source>
        <strain evidence="2">if_2019</strain>
        <tissue evidence="1">Muscle</tissue>
    </source>
</reference>
<organism evidence="1 2">
    <name type="scientific">Ilyodon furcidens</name>
    <name type="common">goldbreast splitfin</name>
    <dbReference type="NCBI Taxonomy" id="33524"/>
    <lineage>
        <taxon>Eukaryota</taxon>
        <taxon>Metazoa</taxon>
        <taxon>Chordata</taxon>
        <taxon>Craniata</taxon>
        <taxon>Vertebrata</taxon>
        <taxon>Euteleostomi</taxon>
        <taxon>Actinopterygii</taxon>
        <taxon>Neopterygii</taxon>
        <taxon>Teleostei</taxon>
        <taxon>Neoteleostei</taxon>
        <taxon>Acanthomorphata</taxon>
        <taxon>Ovalentaria</taxon>
        <taxon>Atherinomorphae</taxon>
        <taxon>Cyprinodontiformes</taxon>
        <taxon>Goodeidae</taxon>
        <taxon>Ilyodon</taxon>
    </lineage>
</organism>
<dbReference type="EMBL" id="JAHRIQ010085325">
    <property type="protein sequence ID" value="MEQ2249468.1"/>
    <property type="molecule type" value="Genomic_DNA"/>
</dbReference>